<dbReference type="Gene3D" id="3.40.50.1440">
    <property type="entry name" value="Tubulin/FtsZ, GTPase domain"/>
    <property type="match status" value="1"/>
</dbReference>
<comment type="catalytic activity">
    <reaction evidence="6">
        <text>GTP + H2O = GDP + phosphate + H(+)</text>
        <dbReference type="Rhea" id="RHEA:19669"/>
        <dbReference type="ChEBI" id="CHEBI:15377"/>
        <dbReference type="ChEBI" id="CHEBI:15378"/>
        <dbReference type="ChEBI" id="CHEBI:37565"/>
        <dbReference type="ChEBI" id="CHEBI:43474"/>
        <dbReference type="ChEBI" id="CHEBI:58189"/>
    </reaction>
    <physiologicalReaction direction="left-to-right" evidence="6">
        <dbReference type="Rhea" id="RHEA:19670"/>
    </physiologicalReaction>
</comment>
<gene>
    <name evidence="8" type="ORF">B0T24DRAFT_537094</name>
</gene>
<evidence type="ECO:0000313" key="9">
    <source>
        <dbReference type="Proteomes" id="UP001287356"/>
    </source>
</evidence>
<comment type="caution">
    <text evidence="8">The sequence shown here is derived from an EMBL/GenBank/DDBJ whole genome shotgun (WGS) entry which is preliminary data.</text>
</comment>
<dbReference type="PANTHER" id="PTHR11588">
    <property type="entry name" value="TUBULIN"/>
    <property type="match status" value="1"/>
</dbReference>
<accession>A0AAE0JVQ8</accession>
<dbReference type="InterPro" id="IPR000217">
    <property type="entry name" value="Tubulin"/>
</dbReference>
<evidence type="ECO:0000256" key="4">
    <source>
        <dbReference type="ARBA" id="ARBA00022801"/>
    </source>
</evidence>
<dbReference type="GO" id="GO:0005200">
    <property type="term" value="F:structural constituent of cytoskeleton"/>
    <property type="evidence" value="ECO:0007669"/>
    <property type="project" value="InterPro"/>
</dbReference>
<dbReference type="GO" id="GO:0005525">
    <property type="term" value="F:GTP binding"/>
    <property type="evidence" value="ECO:0007669"/>
    <property type="project" value="UniProtKB-KW"/>
</dbReference>
<dbReference type="AlphaFoldDB" id="A0AAE0JVQ8"/>
<dbReference type="GO" id="GO:0007017">
    <property type="term" value="P:microtubule-based process"/>
    <property type="evidence" value="ECO:0007669"/>
    <property type="project" value="InterPro"/>
</dbReference>
<dbReference type="PRINTS" id="PR01162">
    <property type="entry name" value="ALPHATUBULIN"/>
</dbReference>
<evidence type="ECO:0000256" key="1">
    <source>
        <dbReference type="ARBA" id="ARBA00009636"/>
    </source>
</evidence>
<evidence type="ECO:0000256" key="2">
    <source>
        <dbReference type="ARBA" id="ARBA00022701"/>
    </source>
</evidence>
<evidence type="ECO:0000256" key="6">
    <source>
        <dbReference type="ARBA" id="ARBA00049117"/>
    </source>
</evidence>
<dbReference type="SUPFAM" id="SSF52490">
    <property type="entry name" value="Tubulin nucleotide-binding domain-like"/>
    <property type="match status" value="1"/>
</dbReference>
<dbReference type="InterPro" id="IPR036525">
    <property type="entry name" value="Tubulin/FtsZ_GTPase_sf"/>
</dbReference>
<proteinExistence type="inferred from homology"/>
<dbReference type="GO" id="GO:0016787">
    <property type="term" value="F:hydrolase activity"/>
    <property type="evidence" value="ECO:0007669"/>
    <property type="project" value="UniProtKB-KW"/>
</dbReference>
<reference evidence="8" key="1">
    <citation type="journal article" date="2023" name="Mol. Phylogenet. Evol.">
        <title>Genome-scale phylogeny and comparative genomics of the fungal order Sordariales.</title>
        <authorList>
            <person name="Hensen N."/>
            <person name="Bonometti L."/>
            <person name="Westerberg I."/>
            <person name="Brannstrom I.O."/>
            <person name="Guillou S."/>
            <person name="Cros-Aarteil S."/>
            <person name="Calhoun S."/>
            <person name="Haridas S."/>
            <person name="Kuo A."/>
            <person name="Mondo S."/>
            <person name="Pangilinan J."/>
            <person name="Riley R."/>
            <person name="LaButti K."/>
            <person name="Andreopoulos B."/>
            <person name="Lipzen A."/>
            <person name="Chen C."/>
            <person name="Yan M."/>
            <person name="Daum C."/>
            <person name="Ng V."/>
            <person name="Clum A."/>
            <person name="Steindorff A."/>
            <person name="Ohm R.A."/>
            <person name="Martin F."/>
            <person name="Silar P."/>
            <person name="Natvig D.O."/>
            <person name="Lalanne C."/>
            <person name="Gautier V."/>
            <person name="Ament-Velasquez S.L."/>
            <person name="Kruys A."/>
            <person name="Hutchinson M.I."/>
            <person name="Powell A.J."/>
            <person name="Barry K."/>
            <person name="Miller A.N."/>
            <person name="Grigoriev I.V."/>
            <person name="Debuchy R."/>
            <person name="Gladieux P."/>
            <person name="Hiltunen Thoren M."/>
            <person name="Johannesson H."/>
        </authorList>
    </citation>
    <scope>NUCLEOTIDE SEQUENCE</scope>
    <source>
        <strain evidence="8">CBS 958.72</strain>
    </source>
</reference>
<dbReference type="InterPro" id="IPR002452">
    <property type="entry name" value="Alpha_tubulin"/>
</dbReference>
<keyword evidence="5" id="KW-0342">GTP-binding</keyword>
<feature type="non-terminal residue" evidence="8">
    <location>
        <position position="120"/>
    </location>
</feature>
<keyword evidence="9" id="KW-1185">Reference proteome</keyword>
<evidence type="ECO:0000313" key="8">
    <source>
        <dbReference type="EMBL" id="KAK3364942.1"/>
    </source>
</evidence>
<feature type="domain" description="Tubulin/FtsZ GTPase" evidence="7">
    <location>
        <begin position="34"/>
        <end position="107"/>
    </location>
</feature>
<dbReference type="PRINTS" id="PR01161">
    <property type="entry name" value="TUBULIN"/>
</dbReference>
<evidence type="ECO:0000256" key="3">
    <source>
        <dbReference type="ARBA" id="ARBA00022741"/>
    </source>
</evidence>
<evidence type="ECO:0000256" key="5">
    <source>
        <dbReference type="ARBA" id="ARBA00023134"/>
    </source>
</evidence>
<keyword evidence="4" id="KW-0378">Hydrolase</keyword>
<reference evidence="8" key="2">
    <citation type="submission" date="2023-06" db="EMBL/GenBank/DDBJ databases">
        <authorList>
            <consortium name="Lawrence Berkeley National Laboratory"/>
            <person name="Haridas S."/>
            <person name="Hensen N."/>
            <person name="Bonometti L."/>
            <person name="Westerberg I."/>
            <person name="Brannstrom I.O."/>
            <person name="Guillou S."/>
            <person name="Cros-Aarteil S."/>
            <person name="Calhoun S."/>
            <person name="Kuo A."/>
            <person name="Mondo S."/>
            <person name="Pangilinan J."/>
            <person name="Riley R."/>
            <person name="Labutti K."/>
            <person name="Andreopoulos B."/>
            <person name="Lipzen A."/>
            <person name="Chen C."/>
            <person name="Yanf M."/>
            <person name="Daum C."/>
            <person name="Ng V."/>
            <person name="Clum A."/>
            <person name="Steindorff A."/>
            <person name="Ohm R."/>
            <person name="Martin F."/>
            <person name="Silar P."/>
            <person name="Natvig D."/>
            <person name="Lalanne C."/>
            <person name="Gautier V."/>
            <person name="Ament-Velasquez S.L."/>
            <person name="Kruys A."/>
            <person name="Hutchinson M.I."/>
            <person name="Powell A.J."/>
            <person name="Barry K."/>
            <person name="Miller A.N."/>
            <person name="Grigoriev I.V."/>
            <person name="Debuchy R."/>
            <person name="Gladieux P."/>
            <person name="Thoren M.H."/>
            <person name="Johannesson H."/>
        </authorList>
    </citation>
    <scope>NUCLEOTIDE SEQUENCE</scope>
    <source>
        <strain evidence="8">CBS 958.72</strain>
    </source>
</reference>
<dbReference type="Proteomes" id="UP001287356">
    <property type="component" value="Unassembled WGS sequence"/>
</dbReference>
<comment type="similarity">
    <text evidence="1">Belongs to the tubulin family.</text>
</comment>
<evidence type="ECO:0000259" key="7">
    <source>
        <dbReference type="Pfam" id="PF00091"/>
    </source>
</evidence>
<keyword evidence="2" id="KW-0493">Microtubule</keyword>
<dbReference type="Pfam" id="PF00091">
    <property type="entry name" value="Tubulin"/>
    <property type="match status" value="1"/>
</dbReference>
<dbReference type="GO" id="GO:0005874">
    <property type="term" value="C:microtubule"/>
    <property type="evidence" value="ECO:0007669"/>
    <property type="project" value="UniProtKB-KW"/>
</dbReference>
<protein>
    <submittedName>
        <fullName evidence="8">Alpha-tubulin</fullName>
    </submittedName>
</protein>
<name>A0AAE0JVQ8_9PEZI</name>
<sequence>WPRYLLEHGLGADGRPAPNAGDVGVRGFGTRVSTSNGKYVPRSIFVDLDPSPIDEIRTGTYHQLFHPELLISGKEDAANNYTRGRYAIGKEMVDYVIDRIRRVASNMAPSRPLIPRNFLT</sequence>
<dbReference type="EMBL" id="JAULSN010000009">
    <property type="protein sequence ID" value="KAK3364942.1"/>
    <property type="molecule type" value="Genomic_DNA"/>
</dbReference>
<dbReference type="InterPro" id="IPR003008">
    <property type="entry name" value="Tubulin_FtsZ_GTPase"/>
</dbReference>
<organism evidence="8 9">
    <name type="scientific">Lasiosphaeria ovina</name>
    <dbReference type="NCBI Taxonomy" id="92902"/>
    <lineage>
        <taxon>Eukaryota</taxon>
        <taxon>Fungi</taxon>
        <taxon>Dikarya</taxon>
        <taxon>Ascomycota</taxon>
        <taxon>Pezizomycotina</taxon>
        <taxon>Sordariomycetes</taxon>
        <taxon>Sordariomycetidae</taxon>
        <taxon>Sordariales</taxon>
        <taxon>Lasiosphaeriaceae</taxon>
        <taxon>Lasiosphaeria</taxon>
    </lineage>
</organism>
<keyword evidence="3" id="KW-0547">Nucleotide-binding</keyword>